<accession>A0A1E1X0V4</accession>
<dbReference type="AlphaFoldDB" id="A0A1E1X0V4"/>
<dbReference type="EMBL" id="GFAC01006512">
    <property type="protein sequence ID" value="JAT92676.1"/>
    <property type="molecule type" value="mRNA"/>
</dbReference>
<organism evidence="2">
    <name type="scientific">Amblyomma aureolatum</name>
    <dbReference type="NCBI Taxonomy" id="187763"/>
    <lineage>
        <taxon>Eukaryota</taxon>
        <taxon>Metazoa</taxon>
        <taxon>Ecdysozoa</taxon>
        <taxon>Arthropoda</taxon>
        <taxon>Chelicerata</taxon>
        <taxon>Arachnida</taxon>
        <taxon>Acari</taxon>
        <taxon>Parasitiformes</taxon>
        <taxon>Ixodida</taxon>
        <taxon>Ixodoidea</taxon>
        <taxon>Ixodidae</taxon>
        <taxon>Amblyomminae</taxon>
        <taxon>Amblyomma</taxon>
    </lineage>
</organism>
<protein>
    <submittedName>
        <fullName evidence="2">Uncharacterized protein</fullName>
    </submittedName>
</protein>
<evidence type="ECO:0000256" key="1">
    <source>
        <dbReference type="SAM" id="MobiDB-lite"/>
    </source>
</evidence>
<feature type="region of interest" description="Disordered" evidence="1">
    <location>
        <begin position="124"/>
        <end position="147"/>
    </location>
</feature>
<name>A0A1E1X0V4_9ACAR</name>
<feature type="compositionally biased region" description="Polar residues" evidence="1">
    <location>
        <begin position="137"/>
        <end position="147"/>
    </location>
</feature>
<evidence type="ECO:0000313" key="2">
    <source>
        <dbReference type="EMBL" id="JAT92676.1"/>
    </source>
</evidence>
<proteinExistence type="evidence at transcript level"/>
<sequence length="147" mass="15718">MWHVTVRHEGHMGLFLLCYTNSSAMPTSSLGVLTTCPESPVVPESPVQAHLLHAFKIVAQASVEHVRGVVEVFAFLVVLLPVKEPSRNHNIRGGADDSYHLVNFVVGQLTRSLGHVDAGNLAHNGGHTAPDAPDGCQSDSNLLSPID</sequence>
<reference evidence="2" key="1">
    <citation type="journal article" date="2017" name="Front. Cell. Infect. Microbiol.">
        <title>The Distinct Transcriptional Response of the Midgut of Amblyomma sculptum and Amblyomma aureolatum Ticks to Rickettsia rickettsii Correlates to Their Differences in Susceptibility to Infection.</title>
        <authorList>
            <person name="Martins L.A."/>
            <person name="Galletti M.F.B.M."/>
            <person name="Ribeiro J.M."/>
            <person name="Fujita A."/>
            <person name="Costa F.B."/>
            <person name="Labruna M.B."/>
            <person name="Daffre S."/>
            <person name="Fogaca A.C."/>
        </authorList>
    </citation>
    <scope>NUCLEOTIDE SEQUENCE</scope>
</reference>
<feature type="non-terminal residue" evidence="2">
    <location>
        <position position="147"/>
    </location>
</feature>